<dbReference type="Proteomes" id="UP001303647">
    <property type="component" value="Unassembled WGS sequence"/>
</dbReference>
<protein>
    <submittedName>
        <fullName evidence="4">Inosine-uridine preferring nucleoside hydrolase-domain-containing protein</fullName>
    </submittedName>
</protein>
<keyword evidence="4" id="KW-0378">Hydrolase</keyword>
<evidence type="ECO:0000259" key="3">
    <source>
        <dbReference type="Pfam" id="PF01156"/>
    </source>
</evidence>
<comment type="similarity">
    <text evidence="1">Belongs to the IUNH family.</text>
</comment>
<evidence type="ECO:0000313" key="4">
    <source>
        <dbReference type="EMBL" id="KAK4248928.1"/>
    </source>
</evidence>
<dbReference type="Gene3D" id="3.90.245.10">
    <property type="entry name" value="Ribonucleoside hydrolase-like"/>
    <property type="match status" value="1"/>
</dbReference>
<reference evidence="4" key="1">
    <citation type="journal article" date="2023" name="Mol. Phylogenet. Evol.">
        <title>Genome-scale phylogeny and comparative genomics of the fungal order Sordariales.</title>
        <authorList>
            <person name="Hensen N."/>
            <person name="Bonometti L."/>
            <person name="Westerberg I."/>
            <person name="Brannstrom I.O."/>
            <person name="Guillou S."/>
            <person name="Cros-Aarteil S."/>
            <person name="Calhoun S."/>
            <person name="Haridas S."/>
            <person name="Kuo A."/>
            <person name="Mondo S."/>
            <person name="Pangilinan J."/>
            <person name="Riley R."/>
            <person name="LaButti K."/>
            <person name="Andreopoulos B."/>
            <person name="Lipzen A."/>
            <person name="Chen C."/>
            <person name="Yan M."/>
            <person name="Daum C."/>
            <person name="Ng V."/>
            <person name="Clum A."/>
            <person name="Steindorff A."/>
            <person name="Ohm R.A."/>
            <person name="Martin F."/>
            <person name="Silar P."/>
            <person name="Natvig D.O."/>
            <person name="Lalanne C."/>
            <person name="Gautier V."/>
            <person name="Ament-Velasquez S.L."/>
            <person name="Kruys A."/>
            <person name="Hutchinson M.I."/>
            <person name="Powell A.J."/>
            <person name="Barry K."/>
            <person name="Miller A.N."/>
            <person name="Grigoriev I.V."/>
            <person name="Debuchy R."/>
            <person name="Gladieux P."/>
            <person name="Hiltunen Thoren M."/>
            <person name="Johannesson H."/>
        </authorList>
    </citation>
    <scope>NUCLEOTIDE SEQUENCE</scope>
    <source>
        <strain evidence="4">CBS 359.72</strain>
    </source>
</reference>
<dbReference type="InterPro" id="IPR036452">
    <property type="entry name" value="Ribo_hydro-like"/>
</dbReference>
<dbReference type="SUPFAM" id="SSF53590">
    <property type="entry name" value="Nucleoside hydrolase"/>
    <property type="match status" value="1"/>
</dbReference>
<comment type="caution">
    <text evidence="4">The sequence shown here is derived from an EMBL/GenBank/DDBJ whole genome shotgun (WGS) entry which is preliminary data.</text>
</comment>
<organism evidence="4 5">
    <name type="scientific">Corynascus novoguineensis</name>
    <dbReference type="NCBI Taxonomy" id="1126955"/>
    <lineage>
        <taxon>Eukaryota</taxon>
        <taxon>Fungi</taxon>
        <taxon>Dikarya</taxon>
        <taxon>Ascomycota</taxon>
        <taxon>Pezizomycotina</taxon>
        <taxon>Sordariomycetes</taxon>
        <taxon>Sordariomycetidae</taxon>
        <taxon>Sordariales</taxon>
        <taxon>Chaetomiaceae</taxon>
        <taxon>Corynascus</taxon>
    </lineage>
</organism>
<dbReference type="EMBL" id="MU857630">
    <property type="protein sequence ID" value="KAK4248928.1"/>
    <property type="molecule type" value="Genomic_DNA"/>
</dbReference>
<dbReference type="Pfam" id="PF01156">
    <property type="entry name" value="IU_nuc_hydro"/>
    <property type="match status" value="1"/>
</dbReference>
<dbReference type="AlphaFoldDB" id="A0AAN7HRB6"/>
<dbReference type="InterPro" id="IPR001910">
    <property type="entry name" value="Inosine/uridine_hydrolase_dom"/>
</dbReference>
<keyword evidence="2" id="KW-0732">Signal</keyword>
<sequence length="384" mass="41516">MKPFAIALHLIISTVVLAKKNLIIDTDLFSDVDDAGALLIATTSPNVNLLAVSINYPSSYSALAASAILAHYGKAHVPIGIPRPLTNTTFFDSWSFTLGEYTSKVAYHFSGGSLPWGRAEDAWDPVALYRKVLAEADDGSVTIVSIGFLDNLSVLLNSTADAHSPLPGRTLLARKLSELVIMGGSFPFTNSTGNSSTGSWNFAGSDPALAAHVVNDLTDRSSWPPRVRVVYVGDDVGARVLTGGPLISAAAAAPGSQLKDEDRDPVGMAYAWYGYYTPRPSWDPLAVVYAIHGLEGPEESGESGLFEFGNHCGYNRVDRRDGTNRWVWDEGVRNQFFLRLKVADERAAEVVDDLFMKGTFGTVGREGKQRQETGRCNLCGHEEL</sequence>
<dbReference type="PANTHER" id="PTHR43264">
    <property type="match status" value="1"/>
</dbReference>
<evidence type="ECO:0000256" key="1">
    <source>
        <dbReference type="ARBA" id="ARBA00009176"/>
    </source>
</evidence>
<dbReference type="PANTHER" id="PTHR43264:SF1">
    <property type="entry name" value="INOSINE_URIDINE-PREFERRING NUCLEOSIDE HYDROLASE DOMAIN-CONTAINING PROTEIN"/>
    <property type="match status" value="1"/>
</dbReference>
<feature type="signal peptide" evidence="2">
    <location>
        <begin position="1"/>
        <end position="18"/>
    </location>
</feature>
<evidence type="ECO:0000256" key="2">
    <source>
        <dbReference type="SAM" id="SignalP"/>
    </source>
</evidence>
<proteinExistence type="inferred from homology"/>
<name>A0AAN7HRB6_9PEZI</name>
<gene>
    <name evidence="4" type="ORF">C7999DRAFT_13152</name>
</gene>
<keyword evidence="5" id="KW-1185">Reference proteome</keyword>
<feature type="domain" description="Inosine/uridine-preferring nucleoside hydrolase" evidence="3">
    <location>
        <begin position="22"/>
        <end position="292"/>
    </location>
</feature>
<feature type="chain" id="PRO_5042922713" evidence="2">
    <location>
        <begin position="19"/>
        <end position="384"/>
    </location>
</feature>
<evidence type="ECO:0000313" key="5">
    <source>
        <dbReference type="Proteomes" id="UP001303647"/>
    </source>
</evidence>
<dbReference type="GO" id="GO:0016799">
    <property type="term" value="F:hydrolase activity, hydrolyzing N-glycosyl compounds"/>
    <property type="evidence" value="ECO:0007669"/>
    <property type="project" value="InterPro"/>
</dbReference>
<accession>A0AAN7HRB6</accession>
<reference evidence="4" key="2">
    <citation type="submission" date="2023-05" db="EMBL/GenBank/DDBJ databases">
        <authorList>
            <consortium name="Lawrence Berkeley National Laboratory"/>
            <person name="Steindorff A."/>
            <person name="Hensen N."/>
            <person name="Bonometti L."/>
            <person name="Westerberg I."/>
            <person name="Brannstrom I.O."/>
            <person name="Guillou S."/>
            <person name="Cros-Aarteil S."/>
            <person name="Calhoun S."/>
            <person name="Haridas S."/>
            <person name="Kuo A."/>
            <person name="Mondo S."/>
            <person name="Pangilinan J."/>
            <person name="Riley R."/>
            <person name="Labutti K."/>
            <person name="Andreopoulos B."/>
            <person name="Lipzen A."/>
            <person name="Chen C."/>
            <person name="Yanf M."/>
            <person name="Daum C."/>
            <person name="Ng V."/>
            <person name="Clum A."/>
            <person name="Ohm R."/>
            <person name="Martin F."/>
            <person name="Silar P."/>
            <person name="Natvig D."/>
            <person name="Lalanne C."/>
            <person name="Gautier V."/>
            <person name="Ament-Velasquez S.L."/>
            <person name="Kruys A."/>
            <person name="Hutchinson M.I."/>
            <person name="Powell A.J."/>
            <person name="Barry K."/>
            <person name="Miller A.N."/>
            <person name="Grigoriev I.V."/>
            <person name="Debuchy R."/>
            <person name="Gladieux P."/>
            <person name="Thoren M.H."/>
            <person name="Johannesson H."/>
        </authorList>
    </citation>
    <scope>NUCLEOTIDE SEQUENCE</scope>
    <source>
        <strain evidence="4">CBS 359.72</strain>
    </source>
</reference>